<accession>A0A183SBH5</accession>
<comment type="pathway">
    <text evidence="1">Metabolic intermediate biosynthesis; (R)-mevalonate biosynthesis; (R)-mevalonate from acetyl-CoA: step 3/3.</text>
</comment>
<name>A0A183SBH5_SCHSO</name>
<proteinExistence type="predicted"/>
<dbReference type="GO" id="GO:0016126">
    <property type="term" value="P:sterol biosynthetic process"/>
    <property type="evidence" value="ECO:0007669"/>
    <property type="project" value="TreeGrafter"/>
</dbReference>
<evidence type="ECO:0000313" key="2">
    <source>
        <dbReference type="EMBL" id="VDL87958.1"/>
    </source>
</evidence>
<dbReference type="PANTHER" id="PTHR10572:SF24">
    <property type="entry name" value="3-HYDROXY-3-METHYLGLUTARYL-COENZYME A REDUCTASE"/>
    <property type="match status" value="1"/>
</dbReference>
<reference evidence="2 3" key="2">
    <citation type="submission" date="2018-11" db="EMBL/GenBank/DDBJ databases">
        <authorList>
            <consortium name="Pathogen Informatics"/>
        </authorList>
    </citation>
    <scope>NUCLEOTIDE SEQUENCE [LARGE SCALE GENOMIC DNA]</scope>
    <source>
        <strain evidence="2 3">NST_G2</strain>
    </source>
</reference>
<dbReference type="GO" id="GO:0008299">
    <property type="term" value="P:isoprenoid biosynthetic process"/>
    <property type="evidence" value="ECO:0007669"/>
    <property type="project" value="TreeGrafter"/>
</dbReference>
<organism evidence="4">
    <name type="scientific">Schistocephalus solidus</name>
    <name type="common">Tapeworm</name>
    <dbReference type="NCBI Taxonomy" id="70667"/>
    <lineage>
        <taxon>Eukaryota</taxon>
        <taxon>Metazoa</taxon>
        <taxon>Spiralia</taxon>
        <taxon>Lophotrochozoa</taxon>
        <taxon>Platyhelminthes</taxon>
        <taxon>Cestoda</taxon>
        <taxon>Eucestoda</taxon>
        <taxon>Diphyllobothriidea</taxon>
        <taxon>Diphyllobothriidae</taxon>
        <taxon>Schistocephalus</taxon>
    </lineage>
</organism>
<dbReference type="GO" id="GO:0005778">
    <property type="term" value="C:peroxisomal membrane"/>
    <property type="evidence" value="ECO:0007669"/>
    <property type="project" value="TreeGrafter"/>
</dbReference>
<dbReference type="OrthoDB" id="310654at2759"/>
<dbReference type="GO" id="GO:0005789">
    <property type="term" value="C:endoplasmic reticulum membrane"/>
    <property type="evidence" value="ECO:0007669"/>
    <property type="project" value="TreeGrafter"/>
</dbReference>
<dbReference type="STRING" id="70667.A0A183SBH5"/>
<dbReference type="PRINTS" id="PR00071">
    <property type="entry name" value="HMGCOARDTASE"/>
</dbReference>
<gene>
    <name evidence="2" type="ORF">SSLN_LOCUS1573</name>
</gene>
<dbReference type="Proteomes" id="UP000275846">
    <property type="component" value="Unassembled WGS sequence"/>
</dbReference>
<dbReference type="PANTHER" id="PTHR10572">
    <property type="entry name" value="3-HYDROXY-3-METHYLGLUTARYL-COENZYME A REDUCTASE"/>
    <property type="match status" value="1"/>
</dbReference>
<reference evidence="4" key="1">
    <citation type="submission" date="2016-06" db="UniProtKB">
        <authorList>
            <consortium name="WormBaseParasite"/>
        </authorList>
    </citation>
    <scope>IDENTIFICATION</scope>
</reference>
<evidence type="ECO:0000313" key="3">
    <source>
        <dbReference type="Proteomes" id="UP000275846"/>
    </source>
</evidence>
<protein>
    <submittedName>
        <fullName evidence="4">CN hydrolase domain-containing protein</fullName>
    </submittedName>
</protein>
<evidence type="ECO:0000256" key="1">
    <source>
        <dbReference type="ARBA" id="ARBA00005084"/>
    </source>
</evidence>
<sequence length="81" mass="8792">MFPSLHPAWWTLFTKAHFASFNSSKVIGFVPIPLGKVGPLLLDGREHYVPLATTEGCLIASTNRGCRALYLSGGVTTAVFR</sequence>
<dbReference type="Gene3D" id="3.90.770.10">
    <property type="entry name" value="3-hydroxy-3-methylglutaryl-coenzyme A Reductase, Chain A, domain 2"/>
    <property type="match status" value="1"/>
</dbReference>
<dbReference type="InterPro" id="IPR002202">
    <property type="entry name" value="HMG_CoA_Rdtase"/>
</dbReference>
<keyword evidence="3" id="KW-1185">Reference proteome</keyword>
<dbReference type="EMBL" id="UYSU01004089">
    <property type="protein sequence ID" value="VDL87958.1"/>
    <property type="molecule type" value="Genomic_DNA"/>
</dbReference>
<evidence type="ECO:0000313" key="4">
    <source>
        <dbReference type="WBParaSite" id="SSLN_0000163201-mRNA-1"/>
    </source>
</evidence>
<dbReference type="Pfam" id="PF00368">
    <property type="entry name" value="HMG-CoA_red"/>
    <property type="match status" value="1"/>
</dbReference>
<dbReference type="AlphaFoldDB" id="A0A183SBH5"/>
<dbReference type="InterPro" id="IPR009029">
    <property type="entry name" value="HMG_CoA_Rdtase_sub-bd_dom_sf"/>
</dbReference>
<dbReference type="GO" id="GO:0015936">
    <property type="term" value="P:coenzyme A metabolic process"/>
    <property type="evidence" value="ECO:0007669"/>
    <property type="project" value="InterPro"/>
</dbReference>
<dbReference type="InterPro" id="IPR023074">
    <property type="entry name" value="HMG_CoA_Rdtase_cat_sf"/>
</dbReference>
<dbReference type="GO" id="GO:0004420">
    <property type="term" value="F:hydroxymethylglutaryl-CoA reductase (NADPH) activity"/>
    <property type="evidence" value="ECO:0007669"/>
    <property type="project" value="InterPro"/>
</dbReference>
<dbReference type="WBParaSite" id="SSLN_0000163201-mRNA-1">
    <property type="protein sequence ID" value="SSLN_0000163201-mRNA-1"/>
    <property type="gene ID" value="SSLN_0000163201"/>
</dbReference>
<dbReference type="PROSITE" id="PS50065">
    <property type="entry name" value="HMG_COA_REDUCTASE_4"/>
    <property type="match status" value="1"/>
</dbReference>
<dbReference type="SUPFAM" id="SSF56542">
    <property type="entry name" value="Substrate-binding domain of HMG-CoA reductase"/>
    <property type="match status" value="1"/>
</dbReference>